<accession>A0AAE0CFD8</accession>
<dbReference type="Proteomes" id="UP001190700">
    <property type="component" value="Unassembled WGS sequence"/>
</dbReference>
<reference evidence="1 2" key="1">
    <citation type="journal article" date="2015" name="Genome Biol. Evol.">
        <title>Comparative Genomics of a Bacterivorous Green Alga Reveals Evolutionary Causalities and Consequences of Phago-Mixotrophic Mode of Nutrition.</title>
        <authorList>
            <person name="Burns J.A."/>
            <person name="Paasch A."/>
            <person name="Narechania A."/>
            <person name="Kim E."/>
        </authorList>
    </citation>
    <scope>NUCLEOTIDE SEQUENCE [LARGE SCALE GENOMIC DNA]</scope>
    <source>
        <strain evidence="1 2">PLY_AMNH</strain>
    </source>
</reference>
<proteinExistence type="predicted"/>
<comment type="caution">
    <text evidence="1">The sequence shown here is derived from an EMBL/GenBank/DDBJ whole genome shotgun (WGS) entry which is preliminary data.</text>
</comment>
<dbReference type="EMBL" id="LGRX02024313">
    <property type="protein sequence ID" value="KAK3254023.1"/>
    <property type="molecule type" value="Genomic_DNA"/>
</dbReference>
<dbReference type="AlphaFoldDB" id="A0AAE0CFD8"/>
<evidence type="ECO:0000313" key="1">
    <source>
        <dbReference type="EMBL" id="KAK3254023.1"/>
    </source>
</evidence>
<protein>
    <submittedName>
        <fullName evidence="1">Uncharacterized protein</fullName>
    </submittedName>
</protein>
<gene>
    <name evidence="1" type="ORF">CYMTET_36749</name>
</gene>
<organism evidence="1 2">
    <name type="scientific">Cymbomonas tetramitiformis</name>
    <dbReference type="NCBI Taxonomy" id="36881"/>
    <lineage>
        <taxon>Eukaryota</taxon>
        <taxon>Viridiplantae</taxon>
        <taxon>Chlorophyta</taxon>
        <taxon>Pyramimonadophyceae</taxon>
        <taxon>Pyramimonadales</taxon>
        <taxon>Pyramimonadaceae</taxon>
        <taxon>Cymbomonas</taxon>
    </lineage>
</organism>
<evidence type="ECO:0000313" key="2">
    <source>
        <dbReference type="Proteomes" id="UP001190700"/>
    </source>
</evidence>
<sequence>MQMVIGAGAGTAVRAGLWRLPPSTSRRGFLSAAPLLAVLTGLQAAMAAEARLEPLAKYIERLEQGSAQLARLGEEVAMLAATQEGEGGERDLAREYTRLLKQLHEGELGRFWANARAVDRYVLAVDPSLRGALAREQADMFELLPEKAGPLASLLRLHFSLPIRTLHRTF</sequence>
<keyword evidence="2" id="KW-1185">Reference proteome</keyword>
<name>A0AAE0CFD8_9CHLO</name>